<keyword evidence="2" id="KW-1185">Reference proteome</keyword>
<dbReference type="EMBL" id="CM046394">
    <property type="protein sequence ID" value="KAI8544880.1"/>
    <property type="molecule type" value="Genomic_DNA"/>
</dbReference>
<name>A0ACC0MV68_RHOML</name>
<dbReference type="Proteomes" id="UP001062846">
    <property type="component" value="Chromosome 7"/>
</dbReference>
<comment type="caution">
    <text evidence="1">The sequence shown here is derived from an EMBL/GenBank/DDBJ whole genome shotgun (WGS) entry which is preliminary data.</text>
</comment>
<organism evidence="1 2">
    <name type="scientific">Rhododendron molle</name>
    <name type="common">Chinese azalea</name>
    <name type="synonym">Azalea mollis</name>
    <dbReference type="NCBI Taxonomy" id="49168"/>
    <lineage>
        <taxon>Eukaryota</taxon>
        <taxon>Viridiplantae</taxon>
        <taxon>Streptophyta</taxon>
        <taxon>Embryophyta</taxon>
        <taxon>Tracheophyta</taxon>
        <taxon>Spermatophyta</taxon>
        <taxon>Magnoliopsida</taxon>
        <taxon>eudicotyledons</taxon>
        <taxon>Gunneridae</taxon>
        <taxon>Pentapetalae</taxon>
        <taxon>asterids</taxon>
        <taxon>Ericales</taxon>
        <taxon>Ericaceae</taxon>
        <taxon>Ericoideae</taxon>
        <taxon>Rhodoreae</taxon>
        <taxon>Rhododendron</taxon>
    </lineage>
</organism>
<evidence type="ECO:0000313" key="2">
    <source>
        <dbReference type="Proteomes" id="UP001062846"/>
    </source>
</evidence>
<evidence type="ECO:0000313" key="1">
    <source>
        <dbReference type="EMBL" id="KAI8544880.1"/>
    </source>
</evidence>
<protein>
    <submittedName>
        <fullName evidence="1">Uncharacterized protein</fullName>
    </submittedName>
</protein>
<reference evidence="1" key="1">
    <citation type="submission" date="2022-02" db="EMBL/GenBank/DDBJ databases">
        <title>Plant Genome Project.</title>
        <authorList>
            <person name="Zhang R.-G."/>
        </authorList>
    </citation>
    <scope>NUCLEOTIDE SEQUENCE</scope>
    <source>
        <strain evidence="1">AT1</strain>
    </source>
</reference>
<proteinExistence type="predicted"/>
<accession>A0ACC0MV68</accession>
<sequence>MNPINGRDMCPTTDNSILLPPDVQKRVGRPKKATRKEPEEPEPADPTKWRRKGIKMTCKLCNKVGHNRRTCKKRAELTVNNVSPMALAQASAETTRNVTAIANVAANDGGGTEKRDVAKVGARSGKRMDANVGVGTEQRNTATRRPKLNVKKAVKIIPNVNQSKGGEGGYVVIN</sequence>
<gene>
    <name evidence="1" type="ORF">RHMOL_Rhmol07G0000200</name>
</gene>